<evidence type="ECO:0000256" key="12">
    <source>
        <dbReference type="ARBA" id="ARBA00022737"/>
    </source>
</evidence>
<evidence type="ECO:0000256" key="19">
    <source>
        <dbReference type="ARBA" id="ARBA00056419"/>
    </source>
</evidence>
<dbReference type="PANTHER" id="PTHR13759:SF1">
    <property type="entry name" value="TWINFILIN"/>
    <property type="match status" value="1"/>
</dbReference>
<dbReference type="RefSeq" id="XP_030988289.1">
    <property type="nucleotide sequence ID" value="XM_031122171.1"/>
</dbReference>
<dbReference type="GO" id="GO:0005884">
    <property type="term" value="C:actin filament"/>
    <property type="evidence" value="ECO:0007669"/>
    <property type="project" value="TreeGrafter"/>
</dbReference>
<feature type="region of interest" description="Disordered" evidence="21">
    <location>
        <begin position="65"/>
        <end position="89"/>
    </location>
</feature>
<evidence type="ECO:0000313" key="23">
    <source>
        <dbReference type="Proteomes" id="UP000515153"/>
    </source>
</evidence>
<dbReference type="GeneID" id="41957083"/>
<evidence type="ECO:0000256" key="1">
    <source>
        <dbReference type="ARBA" id="ARBA00003572"/>
    </source>
</evidence>
<dbReference type="SMART" id="SM00102">
    <property type="entry name" value="ADF"/>
    <property type="match status" value="2"/>
</dbReference>
<reference evidence="24" key="2">
    <citation type="submission" date="2019-10" db="EMBL/GenBank/DDBJ databases">
        <authorList>
            <consortium name="NCBI Genome Project"/>
        </authorList>
    </citation>
    <scope>NUCLEOTIDE SEQUENCE</scope>
    <source>
        <strain evidence="24">NI907</strain>
    </source>
</reference>
<dbReference type="GO" id="GO:0051015">
    <property type="term" value="F:actin filament binding"/>
    <property type="evidence" value="ECO:0007669"/>
    <property type="project" value="TreeGrafter"/>
</dbReference>
<feature type="domain" description="ADF-H" evidence="22">
    <location>
        <begin position="887"/>
        <end position="1030"/>
    </location>
</feature>
<keyword evidence="16" id="KW-0206">Cytoskeleton</keyword>
<dbReference type="Pfam" id="PF01687">
    <property type="entry name" value="Flavokinase"/>
    <property type="match status" value="1"/>
</dbReference>
<dbReference type="InterPro" id="IPR023465">
    <property type="entry name" value="Riboflavin_kinase_dom_sf"/>
</dbReference>
<dbReference type="EC" id="2.7.1.26" evidence="7"/>
<dbReference type="KEGG" id="pgri:PgNI_02104"/>
<dbReference type="GO" id="GO:0009231">
    <property type="term" value="P:riboflavin biosynthetic process"/>
    <property type="evidence" value="ECO:0007669"/>
    <property type="project" value="InterPro"/>
</dbReference>
<dbReference type="PANTHER" id="PTHR13759">
    <property type="entry name" value="TWINFILIN"/>
    <property type="match status" value="1"/>
</dbReference>
<dbReference type="Proteomes" id="UP000515153">
    <property type="component" value="Unplaced"/>
</dbReference>
<reference evidence="24" key="3">
    <citation type="submission" date="2025-08" db="UniProtKB">
        <authorList>
            <consortium name="RefSeq"/>
        </authorList>
    </citation>
    <scope>IDENTIFICATION</scope>
    <source>
        <strain evidence="24">NI907</strain>
    </source>
</reference>
<protein>
    <recommendedName>
        <fullName evidence="20">Twinfilin</fullName>
        <ecNumber evidence="7">2.7.1.26</ecNumber>
    </recommendedName>
    <alternativeName>
        <fullName evidence="17">Flavin mononucleotide kinase 1</fullName>
    </alternativeName>
</protein>
<evidence type="ECO:0000256" key="8">
    <source>
        <dbReference type="ARBA" id="ARBA00022490"/>
    </source>
</evidence>
<keyword evidence="11" id="KW-0808">Transferase</keyword>
<dbReference type="AlphaFoldDB" id="A0A6P8BN95"/>
<dbReference type="CDD" id="cd11285">
    <property type="entry name" value="ADF_Twf-N_like"/>
    <property type="match status" value="1"/>
</dbReference>
<organism evidence="23 24">
    <name type="scientific">Pyricularia grisea</name>
    <name type="common">Crabgrass-specific blast fungus</name>
    <name type="synonym">Magnaporthe grisea</name>
    <dbReference type="NCBI Taxonomy" id="148305"/>
    <lineage>
        <taxon>Eukaryota</taxon>
        <taxon>Fungi</taxon>
        <taxon>Dikarya</taxon>
        <taxon>Ascomycota</taxon>
        <taxon>Pezizomycotina</taxon>
        <taxon>Sordariomycetes</taxon>
        <taxon>Sordariomycetidae</taxon>
        <taxon>Magnaporthales</taxon>
        <taxon>Pyriculariaceae</taxon>
        <taxon>Pyricularia</taxon>
    </lineage>
</organism>
<evidence type="ECO:0000256" key="7">
    <source>
        <dbReference type="ARBA" id="ARBA00012105"/>
    </source>
</evidence>
<dbReference type="GO" id="GO:0005524">
    <property type="term" value="F:ATP binding"/>
    <property type="evidence" value="ECO:0007669"/>
    <property type="project" value="UniProtKB-KW"/>
</dbReference>
<dbReference type="SUPFAM" id="SSF55753">
    <property type="entry name" value="Actin depolymerizing proteins"/>
    <property type="match status" value="2"/>
</dbReference>
<comment type="similarity">
    <text evidence="5">Belongs to the actin-binding proteins ADF family. Twinfilin subfamily.</text>
</comment>
<evidence type="ECO:0000256" key="15">
    <source>
        <dbReference type="ARBA" id="ARBA00023203"/>
    </source>
</evidence>
<dbReference type="SMART" id="SM00904">
    <property type="entry name" value="Flavokinase"/>
    <property type="match status" value="1"/>
</dbReference>
<reference evidence="24" key="1">
    <citation type="journal article" date="2019" name="Mol. Biol. Evol.">
        <title>Blast fungal genomes show frequent chromosomal changes, gene gains and losses, and effector gene turnover.</title>
        <authorList>
            <person name="Gomez Luciano L.B."/>
            <person name="Jason Tsai I."/>
            <person name="Chuma I."/>
            <person name="Tosa Y."/>
            <person name="Chen Y.H."/>
            <person name="Li J.Y."/>
            <person name="Li M.Y."/>
            <person name="Jade Lu M.Y."/>
            <person name="Nakayashiki H."/>
            <person name="Li W.H."/>
        </authorList>
    </citation>
    <scope>NUCLEOTIDE SEQUENCE</scope>
    <source>
        <strain evidence="24">NI907</strain>
    </source>
</reference>
<evidence type="ECO:0000256" key="9">
    <source>
        <dbReference type="ARBA" id="ARBA00022630"/>
    </source>
</evidence>
<gene>
    <name evidence="24" type="ORF">PgNI_02104</name>
</gene>
<keyword evidence="13" id="KW-0547">Nucleotide-binding</keyword>
<dbReference type="InterPro" id="IPR028458">
    <property type="entry name" value="Twinfilin"/>
</dbReference>
<keyword evidence="14" id="KW-0067">ATP-binding</keyword>
<sequence length="1047" mass="114460">MEALQRLRTARSETNLRRKPVSPIPPLPSQHPPPPYSSSKPYDNDAALGLGIQTHIVPVDEYDSDAGRRDAWNKGNAPGTSQRPLMPLPLRIPGRRAPSPAPETPQTTTQVRHEVHVENQTHAHMQMRAETVSPEEVPGLTPSIRAKPGAFMSRSRPTSPSPISLSPATPDSASGVFPSTETEEAATAPAKKNFFKNAAEETAFFASGLISHPAESTKHYTILRHSAGIVMYKGPETSVIISVFSSEPLPVDRTLWLQQRGFSGDKGMKLKTLVGATGSWINVTPVSHVDASAVPEGDERAFQRDSAKWLKKAAKAGGKVSKHVWRETHVVRIPAAAEDGYFRIILCASSSSSSSDHYAQRPSPYFDDGTVRPPPKKKTLCCSPVFRVLSTSKDVSVLRGASVATMPLEMGIKVASTVGVVYASKYTKPVTMAAGAAQGRAATMVTKKIKHSETIAKVGMKAYDKTGMQGRLVEANNRYNAEHAAGRYNTIGQRPAVFGENTVGPDEGPEQPFPIKFGGRVVRGTGRGATELSMPTANLDDVPEEMRQRLRGVYFGWACVQPNGNKKAQPLHEAIDPDWHEAIITVGVPTHSVNPAVVTPRPIVTVHLVNDFGPGVTFFDARMKLVVMGYLRPTLTRNGAAAPPSMEQHLHCLAMDKMLTLGSLAREAWAPEVAKDQIRELKNARTFSDRLVGARDKAQMQFDRVPVHLLGVRTDAAASQELTAEFNKLLSSPTNFALLATISSESLKPVTLLTSSPSSSFDDNLNNLLAPHLKPNEALYILLRRHDAAPHLVAITYIPDLAPVRQKMLFASTRLTLVRELGSEHFRDTVFANSAEELTPQGFKKQDAHSDMAAPLTEEERTLGAVKRAEQEAGAGTGVREIHLSKNLNMPIDTEALQALKELAEENGSRNLVMMKINPETETVENVATSANPSTITELVSEISATEPRFTFYRYTHQHGGETQRPILFFYTCPTSTTGRVAIKFRMLYPLMKRAVLTAAEKETGVVAEKKFEVEETSEITEESVLSELHPQVEQKKAFSRPKRPGR</sequence>
<comment type="subcellular location">
    <subcellularLocation>
        <location evidence="3">Cytoplasm</location>
        <location evidence="3">Cell cortex</location>
    </subcellularLocation>
    <subcellularLocation>
        <location evidence="2">Cytoplasm</location>
        <location evidence="2">Cytoskeleton</location>
    </subcellularLocation>
</comment>
<dbReference type="InterPro" id="IPR002108">
    <property type="entry name" value="ADF-H"/>
</dbReference>
<keyword evidence="9" id="KW-0285">Flavoprotein</keyword>
<comment type="function">
    <text evidence="19">Actin-binding protein involved in motile and morphological processes. Inhibits actin polymerization, likely by sequestering G-actin.</text>
</comment>
<proteinExistence type="inferred from homology"/>
<evidence type="ECO:0000256" key="6">
    <source>
        <dbReference type="ARBA" id="ARBA00010108"/>
    </source>
</evidence>
<dbReference type="GO" id="GO:0030042">
    <property type="term" value="P:actin filament depolymerization"/>
    <property type="evidence" value="ECO:0007669"/>
    <property type="project" value="TreeGrafter"/>
</dbReference>
<evidence type="ECO:0000259" key="22">
    <source>
        <dbReference type="PROSITE" id="PS51263"/>
    </source>
</evidence>
<comment type="similarity">
    <text evidence="6">Belongs to the flavokinase family.</text>
</comment>
<accession>A0A6P8BN95</accession>
<comment type="pathway">
    <text evidence="4">Cofactor biosynthesis; FMN biosynthesis; FMN from riboflavin (ATP route): step 1/1.</text>
</comment>
<dbReference type="FunFam" id="3.40.20.10:FF:000042">
    <property type="entry name" value="Actin depolymerizing protein"/>
    <property type="match status" value="1"/>
</dbReference>
<keyword evidence="8" id="KW-0963">Cytoplasm</keyword>
<keyword evidence="12" id="KW-0677">Repeat</keyword>
<dbReference type="InterPro" id="IPR015865">
    <property type="entry name" value="Riboflavin_kinase_bac/euk"/>
</dbReference>
<dbReference type="Pfam" id="PF00241">
    <property type="entry name" value="Cofilin_ADF"/>
    <property type="match status" value="2"/>
</dbReference>
<dbReference type="GO" id="GO:0008531">
    <property type="term" value="F:riboflavin kinase activity"/>
    <property type="evidence" value="ECO:0007669"/>
    <property type="project" value="UniProtKB-EC"/>
</dbReference>
<dbReference type="GO" id="GO:0009398">
    <property type="term" value="P:FMN biosynthetic process"/>
    <property type="evidence" value="ECO:0007669"/>
    <property type="project" value="UniProtKB-UniPathway"/>
</dbReference>
<comment type="function">
    <text evidence="1">Catalyzes the phosphorylation of riboflavin (vitamin B2) to form flavin mononucleotide (FMN) coenzyme.</text>
</comment>
<name>A0A6P8BN95_PYRGI</name>
<evidence type="ECO:0000256" key="14">
    <source>
        <dbReference type="ARBA" id="ARBA00022840"/>
    </source>
</evidence>
<dbReference type="GO" id="GO:0003785">
    <property type="term" value="F:actin monomer binding"/>
    <property type="evidence" value="ECO:0007669"/>
    <property type="project" value="TreeGrafter"/>
</dbReference>
<evidence type="ECO:0000256" key="2">
    <source>
        <dbReference type="ARBA" id="ARBA00004245"/>
    </source>
</evidence>
<evidence type="ECO:0000313" key="24">
    <source>
        <dbReference type="RefSeq" id="XP_030988289.1"/>
    </source>
</evidence>
<evidence type="ECO:0000256" key="13">
    <source>
        <dbReference type="ARBA" id="ARBA00022741"/>
    </source>
</evidence>
<dbReference type="Gene3D" id="2.40.30.30">
    <property type="entry name" value="Riboflavin kinase-like"/>
    <property type="match status" value="1"/>
</dbReference>
<dbReference type="UniPathway" id="UPA00276">
    <property type="reaction ID" value="UER00406"/>
</dbReference>
<evidence type="ECO:0000256" key="3">
    <source>
        <dbReference type="ARBA" id="ARBA00004544"/>
    </source>
</evidence>
<evidence type="ECO:0000256" key="10">
    <source>
        <dbReference type="ARBA" id="ARBA00022643"/>
    </source>
</evidence>
<dbReference type="GO" id="GO:0051016">
    <property type="term" value="P:barbed-end actin filament capping"/>
    <property type="evidence" value="ECO:0007669"/>
    <property type="project" value="TreeGrafter"/>
</dbReference>
<evidence type="ECO:0000256" key="4">
    <source>
        <dbReference type="ARBA" id="ARBA00005201"/>
    </source>
</evidence>
<feature type="region of interest" description="Disordered" evidence="21">
    <location>
        <begin position="1015"/>
        <end position="1047"/>
    </location>
</feature>
<keyword evidence="15" id="KW-0009">Actin-binding</keyword>
<feature type="compositionally biased region" description="Basic residues" evidence="21">
    <location>
        <begin position="1038"/>
        <end position="1047"/>
    </location>
</feature>
<evidence type="ECO:0000256" key="5">
    <source>
        <dbReference type="ARBA" id="ARBA00009557"/>
    </source>
</evidence>
<evidence type="ECO:0000256" key="20">
    <source>
        <dbReference type="ARBA" id="ARBA00069496"/>
    </source>
</evidence>
<evidence type="ECO:0000256" key="21">
    <source>
        <dbReference type="SAM" id="MobiDB-lite"/>
    </source>
</evidence>
<evidence type="ECO:0000256" key="11">
    <source>
        <dbReference type="ARBA" id="ARBA00022679"/>
    </source>
</evidence>
<evidence type="ECO:0000256" key="17">
    <source>
        <dbReference type="ARBA" id="ARBA00029960"/>
    </source>
</evidence>
<evidence type="ECO:0000256" key="18">
    <source>
        <dbReference type="ARBA" id="ARBA00038532"/>
    </source>
</evidence>
<keyword evidence="10" id="KW-0288">FMN</keyword>
<dbReference type="FunFam" id="3.40.20.10:FF:000007">
    <property type="entry name" value="Twinfilin-1 isoform 1"/>
    <property type="match status" value="1"/>
</dbReference>
<dbReference type="GO" id="GO:0005938">
    <property type="term" value="C:cell cortex"/>
    <property type="evidence" value="ECO:0007669"/>
    <property type="project" value="UniProtKB-SubCell"/>
</dbReference>
<feature type="compositionally biased region" description="Low complexity" evidence="21">
    <location>
        <begin position="153"/>
        <end position="170"/>
    </location>
</feature>
<evidence type="ECO:0000256" key="16">
    <source>
        <dbReference type="ARBA" id="ARBA00023212"/>
    </source>
</evidence>
<feature type="region of interest" description="Disordered" evidence="21">
    <location>
        <begin position="1"/>
        <end position="46"/>
    </location>
</feature>
<dbReference type="Gene3D" id="3.40.20.10">
    <property type="entry name" value="Severin"/>
    <property type="match status" value="2"/>
</dbReference>
<feature type="domain" description="ADF-H" evidence="22">
    <location>
        <begin position="714"/>
        <end position="848"/>
    </location>
</feature>
<dbReference type="PROSITE" id="PS51263">
    <property type="entry name" value="ADF_H"/>
    <property type="match status" value="2"/>
</dbReference>
<dbReference type="SUPFAM" id="SSF82114">
    <property type="entry name" value="Riboflavin kinase-like"/>
    <property type="match status" value="1"/>
</dbReference>
<keyword evidence="23" id="KW-1185">Reference proteome</keyword>
<comment type="subunit">
    <text evidence="18">Interacts with G-actin; ADP-actin form.</text>
</comment>
<feature type="compositionally biased region" description="Pro residues" evidence="21">
    <location>
        <begin position="22"/>
        <end position="36"/>
    </location>
</feature>
<feature type="region of interest" description="Disordered" evidence="21">
    <location>
        <begin position="146"/>
        <end position="185"/>
    </location>
</feature>
<dbReference type="InterPro" id="IPR029006">
    <property type="entry name" value="ADF-H/Gelsolin-like_dom_sf"/>
</dbReference>